<sequence length="195" mass="21614">MATPPPPAPPAAAESGLHQALRYTGVPPSVLKWRPRLPSKKMAVFLTLVGSGTYAYWYDRKECARIKEEYVQRVAHLAKVPMEGSLAFGRKVTVYAAKWPEDDDYERGLKYFKRYVKVSRGAVGVKCQSGRSRGRLLRRLDCRGSDDEWNGRAPALAQCWKGNSTCLNGAGKPPQGGFVYEGRSNARFEAMSANA</sequence>
<accession>A0ACC2XDB8</accession>
<organism evidence="1 2">
    <name type="scientific">Naganishia vaughanmartiniae</name>
    <dbReference type="NCBI Taxonomy" id="1424756"/>
    <lineage>
        <taxon>Eukaryota</taxon>
        <taxon>Fungi</taxon>
        <taxon>Dikarya</taxon>
        <taxon>Basidiomycota</taxon>
        <taxon>Agaricomycotina</taxon>
        <taxon>Tremellomycetes</taxon>
        <taxon>Filobasidiales</taxon>
        <taxon>Filobasidiaceae</taxon>
        <taxon>Naganishia</taxon>
    </lineage>
</organism>
<comment type="caution">
    <text evidence="1">The sequence shown here is derived from an EMBL/GenBank/DDBJ whole genome shotgun (WGS) entry which is preliminary data.</text>
</comment>
<protein>
    <submittedName>
        <fullName evidence="1">Uncharacterized protein</fullName>
    </submittedName>
</protein>
<evidence type="ECO:0000313" key="1">
    <source>
        <dbReference type="EMBL" id="KAJ9121608.1"/>
    </source>
</evidence>
<proteinExistence type="predicted"/>
<evidence type="ECO:0000313" key="2">
    <source>
        <dbReference type="Proteomes" id="UP001243375"/>
    </source>
</evidence>
<dbReference type="Proteomes" id="UP001243375">
    <property type="component" value="Unassembled WGS sequence"/>
</dbReference>
<gene>
    <name evidence="1" type="ORF">QFC22_002227</name>
</gene>
<reference evidence="1" key="1">
    <citation type="submission" date="2023-04" db="EMBL/GenBank/DDBJ databases">
        <title>Draft Genome sequencing of Naganishia species isolated from polar environments using Oxford Nanopore Technology.</title>
        <authorList>
            <person name="Leo P."/>
            <person name="Venkateswaran K."/>
        </authorList>
    </citation>
    <scope>NUCLEOTIDE SEQUENCE</scope>
    <source>
        <strain evidence="1">MNA-CCFEE 5425</strain>
    </source>
</reference>
<name>A0ACC2XDB8_9TREE</name>
<keyword evidence="2" id="KW-1185">Reference proteome</keyword>
<dbReference type="EMBL" id="JASBWU010000005">
    <property type="protein sequence ID" value="KAJ9121608.1"/>
    <property type="molecule type" value="Genomic_DNA"/>
</dbReference>